<dbReference type="Proteomes" id="UP001159659">
    <property type="component" value="Unassembled WGS sequence"/>
</dbReference>
<protein>
    <recommendedName>
        <fullName evidence="3">Cell wall protein YJL171C/Tos1 C-terminal domain-containing protein</fullName>
    </recommendedName>
</protein>
<dbReference type="EMBL" id="CAKLBC010000515">
    <property type="protein sequence ID" value="CAH0486728.1"/>
    <property type="molecule type" value="Genomic_DNA"/>
</dbReference>
<dbReference type="InterPro" id="IPR018805">
    <property type="entry name" value="YJL171C/Tos1_C"/>
</dbReference>
<gene>
    <name evidence="4" type="ORF">PFR001_LOCUS2333</name>
    <name evidence="5" type="ORF">PFR002_LOCUS2938</name>
</gene>
<dbReference type="InterPro" id="IPR037176">
    <property type="entry name" value="Osmotin/thaumatin-like_sf"/>
</dbReference>
<name>A0AAV0T512_9STRA</name>
<dbReference type="Proteomes" id="UP001157938">
    <property type="component" value="Unassembled WGS sequence"/>
</dbReference>
<dbReference type="Pfam" id="PF10287">
    <property type="entry name" value="YJL171C_Tos1_C"/>
    <property type="match status" value="1"/>
</dbReference>
<evidence type="ECO:0000313" key="6">
    <source>
        <dbReference type="Proteomes" id="UP001157938"/>
    </source>
</evidence>
<dbReference type="Gene3D" id="2.60.110.10">
    <property type="entry name" value="Thaumatin"/>
    <property type="match status" value="1"/>
</dbReference>
<comment type="caution">
    <text evidence="5">The sequence shown here is derived from an EMBL/GenBank/DDBJ whole genome shotgun (WGS) entry which is preliminary data.</text>
</comment>
<dbReference type="PANTHER" id="PTHR31737">
    <property type="entry name" value="PROTEIN TOS1"/>
    <property type="match status" value="1"/>
</dbReference>
<feature type="region of interest" description="Disordered" evidence="1">
    <location>
        <begin position="184"/>
        <end position="230"/>
    </location>
</feature>
<evidence type="ECO:0000313" key="5">
    <source>
        <dbReference type="EMBL" id="CAI5714581.1"/>
    </source>
</evidence>
<accession>A0AAV0T512</accession>
<keyword evidence="2" id="KW-0732">Signal</keyword>
<dbReference type="EMBL" id="CANTFK010000343">
    <property type="protein sequence ID" value="CAI5714581.1"/>
    <property type="molecule type" value="Genomic_DNA"/>
</dbReference>
<evidence type="ECO:0000256" key="1">
    <source>
        <dbReference type="SAM" id="MobiDB-lite"/>
    </source>
</evidence>
<dbReference type="SUPFAM" id="SSF49870">
    <property type="entry name" value="Osmotin, thaumatin-like protein"/>
    <property type="match status" value="1"/>
</dbReference>
<evidence type="ECO:0000313" key="4">
    <source>
        <dbReference type="EMBL" id="CAH0486728.1"/>
    </source>
</evidence>
<feature type="signal peptide" evidence="2">
    <location>
        <begin position="1"/>
        <end position="23"/>
    </location>
</feature>
<reference evidence="4 6" key="1">
    <citation type="submission" date="2021-11" db="EMBL/GenBank/DDBJ databases">
        <authorList>
            <person name="Islam A."/>
            <person name="Islam S."/>
            <person name="Flora M.S."/>
            <person name="Rahman M."/>
            <person name="Ziaur R.M."/>
            <person name="Epstein J.H."/>
            <person name="Hassan M."/>
            <person name="Klassen M."/>
            <person name="Woodard K."/>
            <person name="Webb A."/>
            <person name="Webby R.J."/>
            <person name="El Zowalaty M.E."/>
        </authorList>
    </citation>
    <scope>NUCLEOTIDE SEQUENCE [LARGE SCALE GENOMIC DNA]</scope>
    <source>
        <strain evidence="4">Pf1</strain>
    </source>
</reference>
<evidence type="ECO:0000256" key="2">
    <source>
        <dbReference type="SAM" id="SignalP"/>
    </source>
</evidence>
<organism evidence="5 7">
    <name type="scientific">Peronospora farinosa</name>
    <dbReference type="NCBI Taxonomy" id="134698"/>
    <lineage>
        <taxon>Eukaryota</taxon>
        <taxon>Sar</taxon>
        <taxon>Stramenopiles</taxon>
        <taxon>Oomycota</taxon>
        <taxon>Peronosporomycetes</taxon>
        <taxon>Peronosporales</taxon>
        <taxon>Peronosporaceae</taxon>
        <taxon>Peronospora</taxon>
    </lineage>
</organism>
<sequence length="573" mass="61249">MVKVTMSIKMILATCFFAATALAENVNFLNLCDYEIQLFHSQSAAAVSLEANIPTGGKHSSTVTGSAHMFRHTSNPSSTLFEISIADSIFYDISIIVTNPGYCDDYDVCKGKNGTKPGFNVPMSVVPTSNGNKDTCSSLFCAGDDKTLCADAYLFPMDNTKTHSCPCGTSFDVTFCHVNGDNNNGGHGNHEQQEQKELPTIPSGANPDQQPSKLVENPIQQEGGDTTLPMDNVDNVSKKNPLQSTNGDVSPIVQDDVSIVAGPIDVRAKYTYSGECAGNVPGTYDAVVDLPTCTKKSVEVNSRVGPLGSSSVSLVLRGPMSVLNIAVFTSNGAYDPLKRVSSYSSAEQTTDNLVFMSNVGVDYSGKGQYGPQSYVSPDGKKATTMATVFNGILDDASDPSTVGGGPSITTATEINILAGEKCTKETCEGYFGDNDHAGWKGSLMVFVTEVIMFKGPTVDRPALWMLPASVMHSGQYGCNCRGMGPKGGCGELDIAEVIETNLQGDKLSTHHYFFNGKVLCPGGDNFFDRKYNESTTFITIIDDANAMIKIVEVATFDFHLLELGSLYDQLLTC</sequence>
<feature type="compositionally biased region" description="Basic and acidic residues" evidence="1">
    <location>
        <begin position="188"/>
        <end position="197"/>
    </location>
</feature>
<dbReference type="AlphaFoldDB" id="A0AAV0T512"/>
<feature type="compositionally biased region" description="Polar residues" evidence="1">
    <location>
        <begin position="206"/>
        <end position="224"/>
    </location>
</feature>
<dbReference type="SMART" id="SM00205">
    <property type="entry name" value="THN"/>
    <property type="match status" value="1"/>
</dbReference>
<reference evidence="5" key="2">
    <citation type="submission" date="2022-12" db="EMBL/GenBank/DDBJ databases">
        <authorList>
            <person name="Webb A."/>
        </authorList>
    </citation>
    <scope>NUCLEOTIDE SEQUENCE</scope>
    <source>
        <strain evidence="5">Pf2</strain>
    </source>
</reference>
<dbReference type="PANTHER" id="PTHR31737:SF2">
    <property type="entry name" value="PROTEIN TOS1"/>
    <property type="match status" value="1"/>
</dbReference>
<dbReference type="PROSITE" id="PS51367">
    <property type="entry name" value="THAUMATIN_2"/>
    <property type="match status" value="1"/>
</dbReference>
<evidence type="ECO:0000259" key="3">
    <source>
        <dbReference type="Pfam" id="PF10287"/>
    </source>
</evidence>
<evidence type="ECO:0000313" key="7">
    <source>
        <dbReference type="Proteomes" id="UP001159659"/>
    </source>
</evidence>
<feature type="chain" id="PRO_5043381799" description="Cell wall protein YJL171C/Tos1 C-terminal domain-containing protein" evidence="2">
    <location>
        <begin position="24"/>
        <end position="573"/>
    </location>
</feature>
<feature type="domain" description="Cell wall protein YJL171C/Tos1 C-terminal" evidence="3">
    <location>
        <begin position="338"/>
        <end position="558"/>
    </location>
</feature>
<dbReference type="InterPro" id="IPR001938">
    <property type="entry name" value="Thaumatin"/>
</dbReference>
<keyword evidence="6" id="KW-1185">Reference proteome</keyword>
<proteinExistence type="predicted"/>